<reference evidence="3" key="1">
    <citation type="journal article" date="2019" name="Int. J. Syst. Evol. Microbiol.">
        <title>The Global Catalogue of Microorganisms (GCM) 10K type strain sequencing project: providing services to taxonomists for standard genome sequencing and annotation.</title>
        <authorList>
            <consortium name="The Broad Institute Genomics Platform"/>
            <consortium name="The Broad Institute Genome Sequencing Center for Infectious Disease"/>
            <person name="Wu L."/>
            <person name="Ma J."/>
        </authorList>
    </citation>
    <scope>NUCLEOTIDE SEQUENCE [LARGE SCALE GENOMIC DNA]</scope>
    <source>
        <strain evidence="3">JCM 14330</strain>
    </source>
</reference>
<organism evidence="2 3">
    <name type="scientific">Pigmentiphaga daeguensis</name>
    <dbReference type="NCBI Taxonomy" id="414049"/>
    <lineage>
        <taxon>Bacteria</taxon>
        <taxon>Pseudomonadati</taxon>
        <taxon>Pseudomonadota</taxon>
        <taxon>Betaproteobacteria</taxon>
        <taxon>Burkholderiales</taxon>
        <taxon>Alcaligenaceae</taxon>
        <taxon>Pigmentiphaga</taxon>
    </lineage>
</organism>
<dbReference type="Gene3D" id="2.60.120.620">
    <property type="entry name" value="q2cbj1_9rhob like domain"/>
    <property type="match status" value="1"/>
</dbReference>
<accession>A0ABP3LT43</accession>
<evidence type="ECO:0000256" key="1">
    <source>
        <dbReference type="ARBA" id="ARBA00001954"/>
    </source>
</evidence>
<dbReference type="InterPro" id="IPR008775">
    <property type="entry name" value="Phytyl_CoA_dOase-like"/>
</dbReference>
<name>A0ABP3LT43_9BURK</name>
<evidence type="ECO:0000313" key="3">
    <source>
        <dbReference type="Proteomes" id="UP001501706"/>
    </source>
</evidence>
<protein>
    <recommendedName>
        <fullName evidence="4">Chlorinating enzyme</fullName>
    </recommendedName>
</protein>
<proteinExistence type="predicted"/>
<dbReference type="PANTHER" id="PTHR20883">
    <property type="entry name" value="PHYTANOYL-COA DIOXYGENASE DOMAIN CONTAINING 1"/>
    <property type="match status" value="1"/>
</dbReference>
<keyword evidence="3" id="KW-1185">Reference proteome</keyword>
<dbReference type="PANTHER" id="PTHR20883:SF48">
    <property type="entry name" value="ECTOINE DIOXYGENASE"/>
    <property type="match status" value="1"/>
</dbReference>
<gene>
    <name evidence="2" type="ORF">GCM10009097_24150</name>
</gene>
<comment type="cofactor">
    <cofactor evidence="1">
        <name>Fe(2+)</name>
        <dbReference type="ChEBI" id="CHEBI:29033"/>
    </cofactor>
</comment>
<comment type="caution">
    <text evidence="2">The sequence shown here is derived from an EMBL/GenBank/DDBJ whole genome shotgun (WGS) entry which is preliminary data.</text>
</comment>
<sequence length="276" mass="30556">MGRMLSAGQVDAYARQGYVSPVEAFSPRQARVYRDLLESAEQAGGGLSADRRRKMHLYLKWADEIVRHPRVLDAVQDLIGPDILVFHLTCWIKEPCTGAFVSWHQDSTYFGLEPAQHVTAWVALSPSNEESGCVQVVPGSHARGQQRHSAGGDAANMLNTGQRIDVPDDACIDLMQLEPGQFSLHHTHLFHNSMPNRSADRRIGLGISYIPSHCRCDSRQRLSASLVRGVDRHGNFDLDPAPVADFDPQGLRCHEAAMRRWHAARAELIPKANAAA</sequence>
<dbReference type="EMBL" id="BAAAEN010000008">
    <property type="protein sequence ID" value="GAA0506280.1"/>
    <property type="molecule type" value="Genomic_DNA"/>
</dbReference>
<evidence type="ECO:0008006" key="4">
    <source>
        <dbReference type="Google" id="ProtNLM"/>
    </source>
</evidence>
<dbReference type="Proteomes" id="UP001501706">
    <property type="component" value="Unassembled WGS sequence"/>
</dbReference>
<evidence type="ECO:0000313" key="2">
    <source>
        <dbReference type="EMBL" id="GAA0506280.1"/>
    </source>
</evidence>
<dbReference type="RefSeq" id="WP_343927610.1">
    <property type="nucleotide sequence ID" value="NZ_BAAAEN010000008.1"/>
</dbReference>
<dbReference type="SUPFAM" id="SSF51197">
    <property type="entry name" value="Clavaminate synthase-like"/>
    <property type="match status" value="1"/>
</dbReference>
<dbReference type="Pfam" id="PF05721">
    <property type="entry name" value="PhyH"/>
    <property type="match status" value="1"/>
</dbReference>